<reference evidence="2 3" key="1">
    <citation type="submission" date="2016-10" db="EMBL/GenBank/DDBJ databases">
        <authorList>
            <person name="de Groot N.N."/>
        </authorList>
    </citation>
    <scope>NUCLEOTIDE SEQUENCE [LARGE SCALE GENOMIC DNA]</scope>
    <source>
        <strain evidence="2 3">DSM 22024</strain>
    </source>
</reference>
<dbReference type="EMBL" id="LT629732">
    <property type="protein sequence ID" value="SDS77316.1"/>
    <property type="molecule type" value="Genomic_DNA"/>
</dbReference>
<evidence type="ECO:0000313" key="2">
    <source>
        <dbReference type="EMBL" id="SDS77316.1"/>
    </source>
</evidence>
<gene>
    <name evidence="2" type="ORF">SAMN04489717_3821</name>
</gene>
<name>A0A1H1UYZ0_9ACTN</name>
<protein>
    <recommendedName>
        <fullName evidence="1">Pvc16 N-terminal domain-containing protein</fullName>
    </recommendedName>
</protein>
<evidence type="ECO:0000259" key="1">
    <source>
        <dbReference type="Pfam" id="PF14065"/>
    </source>
</evidence>
<dbReference type="AlphaFoldDB" id="A0A1H1UYZ0"/>
<proteinExistence type="predicted"/>
<dbReference type="Proteomes" id="UP000198983">
    <property type="component" value="Chromosome I"/>
</dbReference>
<dbReference type="STRING" id="117157.SAMN04489717_3821"/>
<organism evidence="2 3">
    <name type="scientific">Actinopolymorpha singaporensis</name>
    <dbReference type="NCBI Taxonomy" id="117157"/>
    <lineage>
        <taxon>Bacteria</taxon>
        <taxon>Bacillati</taxon>
        <taxon>Actinomycetota</taxon>
        <taxon>Actinomycetes</taxon>
        <taxon>Propionibacteriales</taxon>
        <taxon>Actinopolymorphaceae</taxon>
        <taxon>Actinopolymorpha</taxon>
    </lineage>
</organism>
<keyword evidence="3" id="KW-1185">Reference proteome</keyword>
<evidence type="ECO:0000313" key="3">
    <source>
        <dbReference type="Proteomes" id="UP000198983"/>
    </source>
</evidence>
<accession>A0A1H1UYZ0</accession>
<feature type="domain" description="Pvc16 N-terminal" evidence="1">
    <location>
        <begin position="11"/>
        <end position="187"/>
    </location>
</feature>
<dbReference type="InterPro" id="IPR025351">
    <property type="entry name" value="Pvc16_N"/>
</dbReference>
<dbReference type="Pfam" id="PF14065">
    <property type="entry name" value="Pvc16_N"/>
    <property type="match status" value="1"/>
</dbReference>
<sequence length="202" mass="22099">MAVAAAVLSVQARLNRSFQELDAADPDAFRARPTARIVRTDDFANIGGSASSPIRYPTLSIFCYRVDLNHVMRPPWSAVASVDGSVHLPLDIHLLLTPWDSDPEAELRILGATLQCLEQHPVLSGPSLHPLGRWTAGEAVQILNEDLVTEDVLRTFDTLPSDFRLSVSYCVRIARIDAPAEPDHPDVTTVIRGLTPSSVPYP</sequence>